<protein>
    <recommendedName>
        <fullName evidence="4">SLATT domain-containing protein</fullName>
    </recommendedName>
</protein>
<name>A0ABS5AJJ3_9PSEU</name>
<accession>A0ABS5AJJ3</accession>
<keyword evidence="3" id="KW-1185">Reference proteome</keyword>
<dbReference type="EMBL" id="JAGIOO010000001">
    <property type="protein sequence ID" value="MBP2476741.1"/>
    <property type="molecule type" value="Genomic_DNA"/>
</dbReference>
<gene>
    <name evidence="2" type="ORF">JOF53_005613</name>
</gene>
<feature type="transmembrane region" description="Helical" evidence="1">
    <location>
        <begin position="31"/>
        <end position="53"/>
    </location>
</feature>
<dbReference type="NCBIfam" id="NF033632">
    <property type="entry name" value="SLATT_4"/>
    <property type="match status" value="1"/>
</dbReference>
<feature type="transmembrane region" description="Helical" evidence="1">
    <location>
        <begin position="59"/>
        <end position="78"/>
    </location>
</feature>
<evidence type="ECO:0000313" key="2">
    <source>
        <dbReference type="EMBL" id="MBP2476741.1"/>
    </source>
</evidence>
<evidence type="ECO:0000256" key="1">
    <source>
        <dbReference type="SAM" id="Phobius"/>
    </source>
</evidence>
<proteinExistence type="predicted"/>
<dbReference type="Proteomes" id="UP001519363">
    <property type="component" value="Unassembled WGS sequence"/>
</dbReference>
<keyword evidence="1" id="KW-1133">Transmembrane helix</keyword>
<sequence length="160" mass="17437">MTGFEKQLRKISEDCQYSAQTYFEAAKIAEYWGRVVVFIPALLGALSGVFVALFGVRELGAVSAISGAVAATASFVGVDKRSSSFKDSAKGFTRLRHQASLELDLMGARSSVQELEDLVRSLRKDYEAIVSVTEPAPDRAFRKARSRICGGVLKYSTESN</sequence>
<organism evidence="2 3">
    <name type="scientific">Crossiella equi</name>
    <dbReference type="NCBI Taxonomy" id="130796"/>
    <lineage>
        <taxon>Bacteria</taxon>
        <taxon>Bacillati</taxon>
        <taxon>Actinomycetota</taxon>
        <taxon>Actinomycetes</taxon>
        <taxon>Pseudonocardiales</taxon>
        <taxon>Pseudonocardiaceae</taxon>
        <taxon>Crossiella</taxon>
    </lineage>
</organism>
<evidence type="ECO:0000313" key="3">
    <source>
        <dbReference type="Proteomes" id="UP001519363"/>
    </source>
</evidence>
<keyword evidence="1" id="KW-0812">Transmembrane</keyword>
<keyword evidence="1" id="KW-0472">Membrane</keyword>
<evidence type="ECO:0008006" key="4">
    <source>
        <dbReference type="Google" id="ProtNLM"/>
    </source>
</evidence>
<reference evidence="2 3" key="1">
    <citation type="submission" date="2021-03" db="EMBL/GenBank/DDBJ databases">
        <title>Sequencing the genomes of 1000 actinobacteria strains.</title>
        <authorList>
            <person name="Klenk H.-P."/>
        </authorList>
    </citation>
    <scope>NUCLEOTIDE SEQUENCE [LARGE SCALE GENOMIC DNA]</scope>
    <source>
        <strain evidence="2 3">DSM 44580</strain>
    </source>
</reference>
<comment type="caution">
    <text evidence="2">The sequence shown here is derived from an EMBL/GenBank/DDBJ whole genome shotgun (WGS) entry which is preliminary data.</text>
</comment>
<dbReference type="RefSeq" id="WP_158103504.1">
    <property type="nucleotide sequence ID" value="NZ_JAGIOO010000001.1"/>
</dbReference>